<evidence type="ECO:0000256" key="1">
    <source>
        <dbReference type="ARBA" id="ARBA00022737"/>
    </source>
</evidence>
<feature type="domain" description="Nephrocystin 3-like N-terminal" evidence="6">
    <location>
        <begin position="388"/>
        <end position="548"/>
    </location>
</feature>
<feature type="domain" description="DUF7069" evidence="5">
    <location>
        <begin position="578"/>
        <end position="648"/>
    </location>
</feature>
<feature type="repeat" description="ANK" evidence="2">
    <location>
        <begin position="1033"/>
        <end position="1065"/>
    </location>
</feature>
<name>A0A9P4W7Z6_CURKU</name>
<dbReference type="Pfam" id="PF24883">
    <property type="entry name" value="NPHP3_N"/>
    <property type="match status" value="1"/>
</dbReference>
<dbReference type="InterPro" id="IPR035994">
    <property type="entry name" value="Nucleoside_phosphorylase_sf"/>
</dbReference>
<protein>
    <recommendedName>
        <fullName evidence="9">Nucleoside phosphorylase domain-containing protein</fullName>
    </recommendedName>
</protein>
<feature type="repeat" description="ANK" evidence="2">
    <location>
        <begin position="1095"/>
        <end position="1122"/>
    </location>
</feature>
<reference evidence="7" key="1">
    <citation type="submission" date="2019-04" db="EMBL/GenBank/DDBJ databases">
        <title>Sequencing of skin fungus with MAO and IRED activity.</title>
        <authorList>
            <person name="Marsaioli A.J."/>
            <person name="Bonatto J.M.C."/>
            <person name="Reis Junior O."/>
        </authorList>
    </citation>
    <scope>NUCLEOTIDE SEQUENCE</scope>
    <source>
        <strain evidence="7">30M1</strain>
    </source>
</reference>
<dbReference type="Pfam" id="PF13637">
    <property type="entry name" value="Ank_4"/>
    <property type="match status" value="1"/>
</dbReference>
<dbReference type="GO" id="GO:0009116">
    <property type="term" value="P:nucleoside metabolic process"/>
    <property type="evidence" value="ECO:0007669"/>
    <property type="project" value="InterPro"/>
</dbReference>
<evidence type="ECO:0000259" key="4">
    <source>
        <dbReference type="Pfam" id="PF22939"/>
    </source>
</evidence>
<dbReference type="PROSITE" id="PS50297">
    <property type="entry name" value="ANK_REP_REGION"/>
    <property type="match status" value="4"/>
</dbReference>
<dbReference type="PANTHER" id="PTHR46082:SF11">
    <property type="entry name" value="AAA+ ATPASE DOMAIN-CONTAINING PROTEIN-RELATED"/>
    <property type="match status" value="1"/>
</dbReference>
<dbReference type="EMBL" id="SWKU01000008">
    <property type="protein sequence ID" value="KAF3004398.1"/>
    <property type="molecule type" value="Genomic_DNA"/>
</dbReference>
<organism evidence="7 8">
    <name type="scientific">Curvularia kusanoi</name>
    <name type="common">Cochliobolus kusanoi</name>
    <dbReference type="NCBI Taxonomy" id="90978"/>
    <lineage>
        <taxon>Eukaryota</taxon>
        <taxon>Fungi</taxon>
        <taxon>Dikarya</taxon>
        <taxon>Ascomycota</taxon>
        <taxon>Pezizomycotina</taxon>
        <taxon>Dothideomycetes</taxon>
        <taxon>Pleosporomycetidae</taxon>
        <taxon>Pleosporales</taxon>
        <taxon>Pleosporineae</taxon>
        <taxon>Pleosporaceae</taxon>
        <taxon>Curvularia</taxon>
    </lineage>
</organism>
<evidence type="ECO:0000259" key="3">
    <source>
        <dbReference type="Pfam" id="PF01048"/>
    </source>
</evidence>
<evidence type="ECO:0000256" key="2">
    <source>
        <dbReference type="PROSITE-ProRule" id="PRU00023"/>
    </source>
</evidence>
<keyword evidence="8" id="KW-1185">Reference proteome</keyword>
<feature type="repeat" description="ANK" evidence="2">
    <location>
        <begin position="970"/>
        <end position="1002"/>
    </location>
</feature>
<dbReference type="PANTHER" id="PTHR46082">
    <property type="entry name" value="ATP/GTP-BINDING PROTEIN-RELATED"/>
    <property type="match status" value="1"/>
</dbReference>
<dbReference type="InterPro" id="IPR056884">
    <property type="entry name" value="NPHP3-like_N"/>
</dbReference>
<accession>A0A9P4W7Z6</accession>
<dbReference type="InterPro" id="IPR054471">
    <property type="entry name" value="GPIID_WHD"/>
</dbReference>
<dbReference type="SUPFAM" id="SSF52540">
    <property type="entry name" value="P-loop containing nucleoside triphosphate hydrolases"/>
    <property type="match status" value="1"/>
</dbReference>
<gene>
    <name evidence="7" type="ORF">E8E13_010156</name>
</gene>
<dbReference type="PROSITE" id="PS50088">
    <property type="entry name" value="ANK_REPEAT"/>
    <property type="match status" value="6"/>
</dbReference>
<evidence type="ECO:0000259" key="5">
    <source>
        <dbReference type="Pfam" id="PF23239"/>
    </source>
</evidence>
<evidence type="ECO:0000313" key="8">
    <source>
        <dbReference type="Proteomes" id="UP000801428"/>
    </source>
</evidence>
<proteinExistence type="predicted"/>
<dbReference type="InterPro" id="IPR036770">
    <property type="entry name" value="Ankyrin_rpt-contain_sf"/>
</dbReference>
<feature type="repeat" description="ANK" evidence="2">
    <location>
        <begin position="901"/>
        <end position="933"/>
    </location>
</feature>
<dbReference type="Gene3D" id="3.40.50.1580">
    <property type="entry name" value="Nucleoside phosphorylase domain"/>
    <property type="match status" value="1"/>
</dbReference>
<dbReference type="InterPro" id="IPR055497">
    <property type="entry name" value="DUF7069"/>
</dbReference>
<keyword evidence="1" id="KW-0677">Repeat</keyword>
<dbReference type="Pfam" id="PF12796">
    <property type="entry name" value="Ank_2"/>
    <property type="match status" value="2"/>
</dbReference>
<dbReference type="OrthoDB" id="194358at2759"/>
<dbReference type="Gene3D" id="1.25.40.20">
    <property type="entry name" value="Ankyrin repeat-containing domain"/>
    <property type="match status" value="2"/>
</dbReference>
<dbReference type="InterPro" id="IPR027417">
    <property type="entry name" value="P-loop_NTPase"/>
</dbReference>
<comment type="caution">
    <text evidence="7">The sequence shown here is derived from an EMBL/GenBank/DDBJ whole genome shotgun (WGS) entry which is preliminary data.</text>
</comment>
<sequence>MGSRLRCEDYKVGWVCALAIELAAAEEMLDEEHETPAYDDNDTNIYTCGRIGEHNVVIACLPEGQMGTISAATVAHQMKSTFPSTRFGLMVGIGGGVPSDDADVRLGDVVVSKPFGTHGGVVQYDFGKATLSGFQRTGFLNSPPAILLNAVTKVRSKHMRGRGSLLGYLSKLADLPDFGREAAGPDVLFEADYSHEGGSTCVDCKQDRVTVRGKRRQEVSVHLGTIASGNRVIKNAGERDRLSTELGGVLCFEMEAAGLMNSFPCLVIRGICDYADSHKNKKWQPYAAGTAAAYAKELLAVIPPAKVEAEQKIVNVLSGLHDNAVEHKLVSKEHLGIAHKQLTLQHRVREDELSKQQKECLQLFRLTDTTQDTTYEWYKDRVEDRVDGTCNWFLEQTGFKRWLKQISGTLLVSADPGCGKSVLAKHLVDHVLPASSTVCYYFFKDQDQNTVRQALCALLHQLLSKKPDLIKTAMEQYGQNGKGLVQSTSSLWKILGEAVRDSGAGPIIIVLDALDECAEFEDLIYNVEKESRESHTNGHALRFLMTCRPYRQIIERFQRLLNTFSCIHIPGETASKSISQEVNLVIRHRVQQVAKVQELADDVQASLLAALFKFQHRTYLWVHLIFDHLKSEGFKNTTKGVQQAIQTLPATVNQAYEKILNRSKDPLLVRKALSIIFAATRALTLAELNIAMEIQPTTQSRKDLDLEDNRHFESRLRSLCGLFVSVYRKKVYFLHQTAREFLSADPSTSASGPGSSLWQSSISPQGAHKILAAQCMRYLSFSEDETTSDFKTAPEAHEPGLIDRYTSKYAFFVYAAEWWSTHFSEARLSAREDTAVVELGLRMLESESNCFKWWSLAYSSYHYDRHLDRSSPPLVLACYLGLDMLVELLLDRGSNANESGCDYTALEAAAAGGHERIAQMLINAGAEVNEQDEGHIWDNSLRAAIDHGHKQVVELLINSGADLNLPSKAEVHTPLETAAFGGHVQILQMLLDAGAETKGNGALQIASSIGHEQVVHMLINAGAEVDAQHERYYYMNALVEASVYGHKEIVKALINAGANVNLKGGNLFDNALEAASNQGHMQIVKLLLNAGAKAKGSGALQKAAHGCHRQIVQMLLDAGADW</sequence>
<dbReference type="AlphaFoldDB" id="A0A9P4W7Z6"/>
<dbReference type="Pfam" id="PF23239">
    <property type="entry name" value="DUF7069"/>
    <property type="match status" value="1"/>
</dbReference>
<evidence type="ECO:0008006" key="9">
    <source>
        <dbReference type="Google" id="ProtNLM"/>
    </source>
</evidence>
<dbReference type="Pfam" id="PF22939">
    <property type="entry name" value="WHD_GPIID"/>
    <property type="match status" value="1"/>
</dbReference>
<dbReference type="GO" id="GO:0003824">
    <property type="term" value="F:catalytic activity"/>
    <property type="evidence" value="ECO:0007669"/>
    <property type="project" value="InterPro"/>
</dbReference>
<feature type="repeat" description="ANK" evidence="2">
    <location>
        <begin position="998"/>
        <end position="1030"/>
    </location>
</feature>
<dbReference type="SUPFAM" id="SSF48403">
    <property type="entry name" value="Ankyrin repeat"/>
    <property type="match status" value="1"/>
</dbReference>
<evidence type="ECO:0000313" key="7">
    <source>
        <dbReference type="EMBL" id="KAF3004398.1"/>
    </source>
</evidence>
<dbReference type="Pfam" id="PF00023">
    <property type="entry name" value="Ank"/>
    <property type="match status" value="1"/>
</dbReference>
<dbReference type="InterPro" id="IPR002110">
    <property type="entry name" value="Ankyrin_rpt"/>
</dbReference>
<dbReference type="Proteomes" id="UP000801428">
    <property type="component" value="Unassembled WGS sequence"/>
</dbReference>
<feature type="repeat" description="ANK" evidence="2">
    <location>
        <begin position="936"/>
        <end position="968"/>
    </location>
</feature>
<dbReference type="InterPro" id="IPR053137">
    <property type="entry name" value="NLR-like"/>
</dbReference>
<feature type="domain" description="Nucleoside phosphorylase" evidence="3">
    <location>
        <begin position="12"/>
        <end position="298"/>
    </location>
</feature>
<dbReference type="SMART" id="SM00248">
    <property type="entry name" value="ANK"/>
    <property type="match status" value="7"/>
</dbReference>
<dbReference type="Gene3D" id="3.40.50.300">
    <property type="entry name" value="P-loop containing nucleotide triphosphate hydrolases"/>
    <property type="match status" value="1"/>
</dbReference>
<feature type="domain" description="GPI inositol-deacylase winged helix" evidence="4">
    <location>
        <begin position="662"/>
        <end position="747"/>
    </location>
</feature>
<dbReference type="Pfam" id="PF01048">
    <property type="entry name" value="PNP_UDP_1"/>
    <property type="match status" value="1"/>
</dbReference>
<evidence type="ECO:0000259" key="6">
    <source>
        <dbReference type="Pfam" id="PF24883"/>
    </source>
</evidence>
<keyword evidence="2" id="KW-0040">ANK repeat</keyword>
<dbReference type="SUPFAM" id="SSF53167">
    <property type="entry name" value="Purine and uridine phosphorylases"/>
    <property type="match status" value="1"/>
</dbReference>
<dbReference type="InterPro" id="IPR000845">
    <property type="entry name" value="Nucleoside_phosphorylase_d"/>
</dbReference>